<evidence type="ECO:0000313" key="15">
    <source>
        <dbReference type="Proteomes" id="UP000694720"/>
    </source>
</evidence>
<feature type="transmembrane region" description="Helical" evidence="12">
    <location>
        <begin position="141"/>
        <end position="164"/>
    </location>
</feature>
<feature type="domain" description="G-protein coupled receptors family 1 profile" evidence="13">
    <location>
        <begin position="41"/>
        <end position="287"/>
    </location>
</feature>
<dbReference type="InterPro" id="IPR000725">
    <property type="entry name" value="Olfact_rcpt"/>
</dbReference>
<dbReference type="AlphaFoldDB" id="A0A8D1AH12"/>
<evidence type="ECO:0000256" key="5">
    <source>
        <dbReference type="ARBA" id="ARBA00022725"/>
    </source>
</evidence>
<dbReference type="PRINTS" id="PR00237">
    <property type="entry name" value="GPCRRHODOPSN"/>
</dbReference>
<feature type="transmembrane region" description="Helical" evidence="12">
    <location>
        <begin position="237"/>
        <end position="258"/>
    </location>
</feature>
<accession>A0A8D1AH12</accession>
<feature type="transmembrane region" description="Helical" evidence="12">
    <location>
        <begin position="25"/>
        <end position="49"/>
    </location>
</feature>
<evidence type="ECO:0000256" key="4">
    <source>
        <dbReference type="ARBA" id="ARBA00022692"/>
    </source>
</evidence>
<evidence type="ECO:0000259" key="13">
    <source>
        <dbReference type="PROSITE" id="PS50262"/>
    </source>
</evidence>
<dbReference type="PANTHER" id="PTHR48002">
    <property type="entry name" value="OLFACTORY RECEPTOR"/>
    <property type="match status" value="1"/>
</dbReference>
<evidence type="ECO:0000256" key="7">
    <source>
        <dbReference type="ARBA" id="ARBA00023040"/>
    </source>
</evidence>
<sequence length="311" mass="34871">MELRNGTIVTEFIFLGLTQSQDLSLVFFLFLSFVYMTTLLGNLLIMVTVTWESRLHTPMYFLLRNLAILDICFSSITAPKVLVDLLTKIKTISYTSCMTQMFFSPLLGGADIFSLSVMAFDRYVAISKPLHYVTIMSRGRCTALIVASWLGGFVHSVVQISLLLPLPFCGPNVVDGFYCDVPQVLKLACTDTFALEVLMISNNGLISTLWFLFLLVSYTVILTMLRSHQGEDRKKAISTCTSHITVVTLHFVPCIYVYARPFTALPTDKAISVTFTVISPLLNPLIYTLRNHEMKSAMRKLKGRLIPSEMG</sequence>
<feature type="transmembrane region" description="Helical" evidence="12">
    <location>
        <begin position="205"/>
        <end position="225"/>
    </location>
</feature>
<keyword evidence="4 11" id="KW-0812">Transmembrane</keyword>
<dbReference type="InterPro" id="IPR050427">
    <property type="entry name" value="Olfactory_Receptors"/>
</dbReference>
<dbReference type="PROSITE" id="PS00237">
    <property type="entry name" value="G_PROTEIN_RECEP_F1_1"/>
    <property type="match status" value="1"/>
</dbReference>
<keyword evidence="10 11" id="KW-0807">Transducer</keyword>
<evidence type="ECO:0000256" key="1">
    <source>
        <dbReference type="ARBA" id="ARBA00003929"/>
    </source>
</evidence>
<name>A0A8D1AH12_PIG</name>
<evidence type="ECO:0000256" key="9">
    <source>
        <dbReference type="ARBA" id="ARBA00023170"/>
    </source>
</evidence>
<comment type="subcellular location">
    <subcellularLocation>
        <location evidence="12">Cell membrane</location>
        <topology evidence="12">Multi-pass membrane protein</topology>
    </subcellularLocation>
    <subcellularLocation>
        <location evidence="2">Membrane</location>
        <topology evidence="2">Multi-pass membrane protein</topology>
    </subcellularLocation>
</comment>
<feature type="transmembrane region" description="Helical" evidence="12">
    <location>
        <begin position="270"/>
        <end position="289"/>
    </location>
</feature>
<evidence type="ECO:0000256" key="3">
    <source>
        <dbReference type="ARBA" id="ARBA00022606"/>
    </source>
</evidence>
<evidence type="ECO:0000256" key="10">
    <source>
        <dbReference type="ARBA" id="ARBA00023224"/>
    </source>
</evidence>
<keyword evidence="9 11" id="KW-0675">Receptor</keyword>
<protein>
    <recommendedName>
        <fullName evidence="12">Olfactory receptor</fullName>
    </recommendedName>
</protein>
<dbReference type="Gene3D" id="1.20.1070.10">
    <property type="entry name" value="Rhodopsin 7-helix transmembrane proteins"/>
    <property type="match status" value="1"/>
</dbReference>
<evidence type="ECO:0000256" key="11">
    <source>
        <dbReference type="RuleBase" id="RU000688"/>
    </source>
</evidence>
<reference evidence="14" key="1">
    <citation type="submission" date="2025-08" db="UniProtKB">
        <authorList>
            <consortium name="Ensembl"/>
        </authorList>
    </citation>
    <scope>IDENTIFICATION</scope>
</reference>
<dbReference type="FunFam" id="1.20.1070.10:FF:000007">
    <property type="entry name" value="Olfactory receptor"/>
    <property type="match status" value="1"/>
</dbReference>
<proteinExistence type="inferred from homology"/>
<dbReference type="PROSITE" id="PS50262">
    <property type="entry name" value="G_PROTEIN_RECEP_F1_2"/>
    <property type="match status" value="1"/>
</dbReference>
<evidence type="ECO:0000256" key="2">
    <source>
        <dbReference type="ARBA" id="ARBA00004141"/>
    </source>
</evidence>
<keyword evidence="6 12" id="KW-1133">Transmembrane helix</keyword>
<organism evidence="14 15">
    <name type="scientific">Sus scrofa</name>
    <name type="common">Pig</name>
    <dbReference type="NCBI Taxonomy" id="9823"/>
    <lineage>
        <taxon>Eukaryota</taxon>
        <taxon>Metazoa</taxon>
        <taxon>Chordata</taxon>
        <taxon>Craniata</taxon>
        <taxon>Vertebrata</taxon>
        <taxon>Euteleostomi</taxon>
        <taxon>Mammalia</taxon>
        <taxon>Eutheria</taxon>
        <taxon>Laurasiatheria</taxon>
        <taxon>Artiodactyla</taxon>
        <taxon>Suina</taxon>
        <taxon>Suidae</taxon>
        <taxon>Sus</taxon>
    </lineage>
</organism>
<dbReference type="GO" id="GO:0005886">
    <property type="term" value="C:plasma membrane"/>
    <property type="evidence" value="ECO:0007669"/>
    <property type="project" value="UniProtKB-SubCell"/>
</dbReference>
<feature type="transmembrane region" description="Helical" evidence="12">
    <location>
        <begin position="102"/>
        <end position="120"/>
    </location>
</feature>
<evidence type="ECO:0000256" key="6">
    <source>
        <dbReference type="ARBA" id="ARBA00022989"/>
    </source>
</evidence>
<evidence type="ECO:0000256" key="12">
    <source>
        <dbReference type="RuleBase" id="RU363047"/>
    </source>
</evidence>
<comment type="similarity">
    <text evidence="11">Belongs to the G-protein coupled receptor 1 family.</text>
</comment>
<keyword evidence="8 12" id="KW-0472">Membrane</keyword>
<feature type="transmembrane region" description="Helical" evidence="12">
    <location>
        <begin position="61"/>
        <end position="82"/>
    </location>
</feature>
<keyword evidence="5 12" id="KW-0552">Olfaction</keyword>
<dbReference type="InterPro" id="IPR000276">
    <property type="entry name" value="GPCR_Rhodpsn"/>
</dbReference>
<dbReference type="GO" id="GO:0004984">
    <property type="term" value="F:olfactory receptor activity"/>
    <property type="evidence" value="ECO:0007669"/>
    <property type="project" value="InterPro"/>
</dbReference>
<dbReference type="Ensembl" id="ENSSSCT00035076832.1">
    <property type="protein sequence ID" value="ENSSSCP00035031401.1"/>
    <property type="gene ID" value="ENSSSCG00035057446.1"/>
</dbReference>
<dbReference type="SUPFAM" id="SSF81321">
    <property type="entry name" value="Family A G protein-coupled receptor-like"/>
    <property type="match status" value="1"/>
</dbReference>
<evidence type="ECO:0000313" key="14">
    <source>
        <dbReference type="Ensembl" id="ENSSSCP00035031401.1"/>
    </source>
</evidence>
<evidence type="ECO:0000256" key="8">
    <source>
        <dbReference type="ARBA" id="ARBA00023136"/>
    </source>
</evidence>
<comment type="function">
    <text evidence="1">Putative odorant or sperm cell receptor.</text>
</comment>
<dbReference type="InterPro" id="IPR017452">
    <property type="entry name" value="GPCR_Rhodpsn_7TM"/>
</dbReference>
<dbReference type="GO" id="GO:0004930">
    <property type="term" value="F:G protein-coupled receptor activity"/>
    <property type="evidence" value="ECO:0007669"/>
    <property type="project" value="UniProtKB-KW"/>
</dbReference>
<dbReference type="Proteomes" id="UP000694720">
    <property type="component" value="Unplaced"/>
</dbReference>
<dbReference type="Pfam" id="PF13853">
    <property type="entry name" value="7tm_4"/>
    <property type="match status" value="1"/>
</dbReference>
<keyword evidence="3 12" id="KW-0716">Sensory transduction</keyword>
<dbReference type="PRINTS" id="PR00245">
    <property type="entry name" value="OLFACTORYR"/>
</dbReference>
<keyword evidence="7 11" id="KW-0297">G-protein coupled receptor</keyword>
<dbReference type="CDD" id="cd15936">
    <property type="entry name" value="7tmA_OR4D-like"/>
    <property type="match status" value="1"/>
</dbReference>
<keyword evidence="12" id="KW-1003">Cell membrane</keyword>